<evidence type="ECO:0000256" key="10">
    <source>
        <dbReference type="ARBA" id="ARBA00023014"/>
    </source>
</evidence>
<dbReference type="InterPro" id="IPR012292">
    <property type="entry name" value="Globin/Proto"/>
</dbReference>
<dbReference type="Gene3D" id="3.40.50.80">
    <property type="entry name" value="Nucleotide-binding domain of ferredoxin-NADP reductase (FNR) module"/>
    <property type="match status" value="1"/>
</dbReference>
<dbReference type="InterPro" id="IPR017938">
    <property type="entry name" value="Riboflavin_synthase-like_b-brl"/>
</dbReference>
<dbReference type="PANTHER" id="PTHR43396:SF3">
    <property type="entry name" value="FLAVOHEMOPROTEIN"/>
    <property type="match status" value="1"/>
</dbReference>
<dbReference type="InterPro" id="IPR017927">
    <property type="entry name" value="FAD-bd_FR_type"/>
</dbReference>
<evidence type="ECO:0000256" key="5">
    <source>
        <dbReference type="ARBA" id="ARBA00022621"/>
    </source>
</evidence>
<evidence type="ECO:0000256" key="8">
    <source>
        <dbReference type="ARBA" id="ARBA00022857"/>
    </source>
</evidence>
<comment type="catalytic activity">
    <reaction evidence="13">
        <text>2 nitric oxide + NADPH + 2 O2 = 2 nitrate + NADP(+) + H(+)</text>
        <dbReference type="Rhea" id="RHEA:19465"/>
        <dbReference type="ChEBI" id="CHEBI:15378"/>
        <dbReference type="ChEBI" id="CHEBI:15379"/>
        <dbReference type="ChEBI" id="CHEBI:16480"/>
        <dbReference type="ChEBI" id="CHEBI:17632"/>
        <dbReference type="ChEBI" id="CHEBI:57783"/>
        <dbReference type="ChEBI" id="CHEBI:58349"/>
        <dbReference type="EC" id="1.14.12.17"/>
    </reaction>
</comment>
<organism evidence="17 18">
    <name type="scientific">Paraoerskovia sediminicola</name>
    <dbReference type="NCBI Taxonomy" id="1138587"/>
    <lineage>
        <taxon>Bacteria</taxon>
        <taxon>Bacillati</taxon>
        <taxon>Actinomycetota</taxon>
        <taxon>Actinomycetes</taxon>
        <taxon>Micrococcales</taxon>
        <taxon>Cellulomonadaceae</taxon>
        <taxon>Paraoerskovia</taxon>
    </lineage>
</organism>
<dbReference type="InterPro" id="IPR001433">
    <property type="entry name" value="OxRdtase_FAD/NAD-bd"/>
</dbReference>
<keyword evidence="18" id="KW-1185">Reference proteome</keyword>
<keyword evidence="5 14" id="KW-0561">Oxygen transport</keyword>
<dbReference type="CDD" id="cd06184">
    <property type="entry name" value="flavohem_like_fad_nad_binding"/>
    <property type="match status" value="1"/>
</dbReference>
<dbReference type="SUPFAM" id="SSF46458">
    <property type="entry name" value="Globin-like"/>
    <property type="match status" value="1"/>
</dbReference>
<dbReference type="Proteomes" id="UP001321475">
    <property type="component" value="Chromosome"/>
</dbReference>
<evidence type="ECO:0000313" key="17">
    <source>
        <dbReference type="EMBL" id="BDZ43264.1"/>
    </source>
</evidence>
<reference evidence="18" key="1">
    <citation type="journal article" date="2019" name="Int. J. Syst. Evol. Microbiol.">
        <title>The Global Catalogue of Microorganisms (GCM) 10K type strain sequencing project: providing services to taxonomists for standard genome sequencing and annotation.</title>
        <authorList>
            <consortium name="The Broad Institute Genomics Platform"/>
            <consortium name="The Broad Institute Genome Sequencing Center for Infectious Disease"/>
            <person name="Wu L."/>
            <person name="Ma J."/>
        </authorList>
    </citation>
    <scope>NUCLEOTIDE SEQUENCE [LARGE SCALE GENOMIC DNA]</scope>
    <source>
        <strain evidence="18">NBRC 108565</strain>
    </source>
</reference>
<keyword evidence="10" id="KW-0411">Iron-sulfur</keyword>
<keyword evidence="14" id="KW-0813">Transport</keyword>
<keyword evidence="7" id="KW-0479">Metal-binding</keyword>
<dbReference type="Gene3D" id="1.10.490.10">
    <property type="entry name" value="Globins"/>
    <property type="match status" value="1"/>
</dbReference>
<comment type="catalytic activity">
    <reaction evidence="12">
        <text>2 nitric oxide + NADH + 2 O2 = 2 nitrate + NAD(+) + H(+)</text>
        <dbReference type="Rhea" id="RHEA:19469"/>
        <dbReference type="ChEBI" id="CHEBI:15378"/>
        <dbReference type="ChEBI" id="CHEBI:15379"/>
        <dbReference type="ChEBI" id="CHEBI:16480"/>
        <dbReference type="ChEBI" id="CHEBI:17632"/>
        <dbReference type="ChEBI" id="CHEBI:57540"/>
        <dbReference type="ChEBI" id="CHEBI:57945"/>
        <dbReference type="EC" id="1.14.12.17"/>
    </reaction>
</comment>
<evidence type="ECO:0000256" key="2">
    <source>
        <dbReference type="ARBA" id="ARBA00006401"/>
    </source>
</evidence>
<dbReference type="EMBL" id="AP027729">
    <property type="protein sequence ID" value="BDZ43264.1"/>
    <property type="molecule type" value="Genomic_DNA"/>
</dbReference>
<dbReference type="PANTHER" id="PTHR43396">
    <property type="entry name" value="FLAVOHEMOPROTEIN"/>
    <property type="match status" value="1"/>
</dbReference>
<evidence type="ECO:0000313" key="18">
    <source>
        <dbReference type="Proteomes" id="UP001321475"/>
    </source>
</evidence>
<dbReference type="InterPro" id="IPR000971">
    <property type="entry name" value="Globin"/>
</dbReference>
<comment type="similarity">
    <text evidence="2">In the C-terminal section; belongs to the flavoprotein pyridine nucleotide cytochrome reductase family.</text>
</comment>
<dbReference type="Gene3D" id="2.40.30.10">
    <property type="entry name" value="Translation factors"/>
    <property type="match status" value="1"/>
</dbReference>
<dbReference type="CDD" id="cd14782">
    <property type="entry name" value="FHb-globin_2"/>
    <property type="match status" value="1"/>
</dbReference>
<accession>A0ABN6XEL6</accession>
<evidence type="ECO:0000256" key="4">
    <source>
        <dbReference type="ARBA" id="ARBA00022617"/>
    </source>
</evidence>
<evidence type="ECO:0000256" key="1">
    <source>
        <dbReference type="ARBA" id="ARBA00001970"/>
    </source>
</evidence>
<dbReference type="Pfam" id="PF00042">
    <property type="entry name" value="Globin"/>
    <property type="match status" value="1"/>
</dbReference>
<feature type="domain" description="FAD-binding FR-type" evidence="16">
    <location>
        <begin position="153"/>
        <end position="263"/>
    </location>
</feature>
<dbReference type="InterPro" id="IPR039261">
    <property type="entry name" value="FNR_nucleotide-bd"/>
</dbReference>
<comment type="similarity">
    <text evidence="14">Belongs to the globin family.</text>
</comment>
<evidence type="ECO:0000256" key="14">
    <source>
        <dbReference type="RuleBase" id="RU000356"/>
    </source>
</evidence>
<sequence>MLSEQSTNVVRETLPAIGGAINDITPRFYARMFDAHPELIRDVFNRGNQAQGEQPKALAASIAAYATMLVAPGGPPAPSTLERIAHKHASLGVVEDQYLIVHKHLFDAIVEVLGEAVTPEVAAAWDEVYWHMARDLIAAERSLYRGAGVSDGDVWRDLVVAERHEVGGDAASFVLADPDGAPLPGFTPGQYVSVQVPMADGARQIRQYSLSWSPRRDRWRIGVRRVPSLGGDPAGEVSSMLVDTLEEGQHLRTSLPFGDLRLADGDAPLVLVSAGIGCTPMMGILDHLAYGEAPGRRSVTIVHADATPARHPYREELPGLAEQIDGAALHTWYESLDGVPASSTTHEGWVDMGKVPVPLDADVYLCGPLPFMSLVHDQLVALGVSPLQIRYEVFGPDTWLPSA</sequence>
<evidence type="ECO:0000256" key="12">
    <source>
        <dbReference type="ARBA" id="ARBA00048649"/>
    </source>
</evidence>
<dbReference type="InterPro" id="IPR009050">
    <property type="entry name" value="Globin-like_sf"/>
</dbReference>
<keyword evidence="6" id="KW-0001">2Fe-2S</keyword>
<protein>
    <recommendedName>
        <fullName evidence="3">nitric oxide dioxygenase</fullName>
        <ecNumber evidence="3">1.14.12.17</ecNumber>
    </recommendedName>
</protein>
<keyword evidence="4 14" id="KW-0349">Heme</keyword>
<comment type="cofactor">
    <cofactor evidence="1">
        <name>heme b</name>
        <dbReference type="ChEBI" id="CHEBI:60344"/>
    </cofactor>
</comment>
<evidence type="ECO:0000256" key="7">
    <source>
        <dbReference type="ARBA" id="ARBA00022723"/>
    </source>
</evidence>
<dbReference type="PRINTS" id="PR00410">
    <property type="entry name" value="PHEHYDRXLASE"/>
</dbReference>
<dbReference type="Pfam" id="PF00175">
    <property type="entry name" value="NAD_binding_1"/>
    <property type="match status" value="1"/>
</dbReference>
<evidence type="ECO:0000259" key="16">
    <source>
        <dbReference type="PROSITE" id="PS51384"/>
    </source>
</evidence>
<evidence type="ECO:0000256" key="11">
    <source>
        <dbReference type="ARBA" id="ARBA00023027"/>
    </source>
</evidence>
<dbReference type="InterPro" id="IPR008333">
    <property type="entry name" value="Cbr1-like_FAD-bd_dom"/>
</dbReference>
<gene>
    <name evidence="17" type="ORF">GCM10025865_25630</name>
</gene>
<name>A0ABN6XEL6_9CELL</name>
<keyword evidence="9" id="KW-0408">Iron</keyword>
<evidence type="ECO:0000256" key="3">
    <source>
        <dbReference type="ARBA" id="ARBA00012229"/>
    </source>
</evidence>
<evidence type="ECO:0000256" key="9">
    <source>
        <dbReference type="ARBA" id="ARBA00023004"/>
    </source>
</evidence>
<evidence type="ECO:0000256" key="13">
    <source>
        <dbReference type="ARBA" id="ARBA00049433"/>
    </source>
</evidence>
<evidence type="ECO:0000256" key="6">
    <source>
        <dbReference type="ARBA" id="ARBA00022714"/>
    </source>
</evidence>
<dbReference type="SUPFAM" id="SSF52343">
    <property type="entry name" value="Ferredoxin reductase-like, C-terminal NADP-linked domain"/>
    <property type="match status" value="1"/>
</dbReference>
<evidence type="ECO:0000259" key="15">
    <source>
        <dbReference type="PROSITE" id="PS01033"/>
    </source>
</evidence>
<feature type="domain" description="Globin" evidence="15">
    <location>
        <begin position="1"/>
        <end position="141"/>
    </location>
</feature>
<dbReference type="PROSITE" id="PS01033">
    <property type="entry name" value="GLOBIN"/>
    <property type="match status" value="1"/>
</dbReference>
<dbReference type="Pfam" id="PF00970">
    <property type="entry name" value="FAD_binding_6"/>
    <property type="match status" value="1"/>
</dbReference>
<dbReference type="SUPFAM" id="SSF63380">
    <property type="entry name" value="Riboflavin synthase domain-like"/>
    <property type="match status" value="1"/>
</dbReference>
<dbReference type="RefSeq" id="WP_286217550.1">
    <property type="nucleotide sequence ID" value="NZ_AP027729.1"/>
</dbReference>
<dbReference type="PROSITE" id="PS51384">
    <property type="entry name" value="FAD_FR"/>
    <property type="match status" value="1"/>
</dbReference>
<keyword evidence="11" id="KW-0520">NAD</keyword>
<keyword evidence="8" id="KW-0521">NADP</keyword>
<dbReference type="EC" id="1.14.12.17" evidence="3"/>
<proteinExistence type="inferred from homology"/>